<evidence type="ECO:0000313" key="3">
    <source>
        <dbReference type="Proteomes" id="UP001177003"/>
    </source>
</evidence>
<name>A0AA36EEQ7_LACSI</name>
<organism evidence="2 3">
    <name type="scientific">Lactuca saligna</name>
    <name type="common">Willowleaf lettuce</name>
    <dbReference type="NCBI Taxonomy" id="75948"/>
    <lineage>
        <taxon>Eukaryota</taxon>
        <taxon>Viridiplantae</taxon>
        <taxon>Streptophyta</taxon>
        <taxon>Embryophyta</taxon>
        <taxon>Tracheophyta</taxon>
        <taxon>Spermatophyta</taxon>
        <taxon>Magnoliopsida</taxon>
        <taxon>eudicotyledons</taxon>
        <taxon>Gunneridae</taxon>
        <taxon>Pentapetalae</taxon>
        <taxon>asterids</taxon>
        <taxon>campanulids</taxon>
        <taxon>Asterales</taxon>
        <taxon>Asteraceae</taxon>
        <taxon>Cichorioideae</taxon>
        <taxon>Cichorieae</taxon>
        <taxon>Lactucinae</taxon>
        <taxon>Lactuca</taxon>
    </lineage>
</organism>
<evidence type="ECO:0008006" key="4">
    <source>
        <dbReference type="Google" id="ProtNLM"/>
    </source>
</evidence>
<dbReference type="AlphaFoldDB" id="A0AA36EEQ7"/>
<reference evidence="2" key="1">
    <citation type="submission" date="2023-04" db="EMBL/GenBank/DDBJ databases">
        <authorList>
            <person name="Vijverberg K."/>
            <person name="Xiong W."/>
            <person name="Schranz E."/>
        </authorList>
    </citation>
    <scope>NUCLEOTIDE SEQUENCE</scope>
</reference>
<keyword evidence="3" id="KW-1185">Reference proteome</keyword>
<gene>
    <name evidence="2" type="ORF">LSALG_LOCUS30089</name>
</gene>
<protein>
    <recommendedName>
        <fullName evidence="4">Transposase MuDR plant domain-containing protein</fullName>
    </recommendedName>
</protein>
<feature type="region of interest" description="Disordered" evidence="1">
    <location>
        <begin position="149"/>
        <end position="172"/>
    </location>
</feature>
<dbReference type="Proteomes" id="UP001177003">
    <property type="component" value="Chromosome 6"/>
</dbReference>
<dbReference type="EMBL" id="OX465082">
    <property type="protein sequence ID" value="CAI9290920.1"/>
    <property type="molecule type" value="Genomic_DNA"/>
</dbReference>
<sequence>MITCCLHITTRLSPKKITSYRFSHRVHSHRRSKNRNWDLGFSAAEIAMVLSIWCFREKFVTVEDLGKRYEEVITSAVETEEALGTYHVQEPSCEADDGANTTTIDDYEPFIEDYSLYVDYDAQFNVETSFEKQPEVDYLEGMVSDDSGEAFYSESGHGSEDSGDDSNDSEYNVDESNIQFDVDVDMSEFHNVVDVDEHGILNNHSKDEGIDMVDDELEVIATNDYQFAGFHEDDRKRLLKELSKSSICSHGEVHVKPFQIGQVFKTKLDVKNYMSSHAVATRRTLYLAKNDKIRIRVKCKGAVKEVITSAVETEEALGTYHVQEPSCEADDGANTTTIDDYEPFIEDYSLYVDYDAQFNVETSFEKQPEVDYLEGMVSDDSGEAFYSESGHGSEDSGDDSNDSEYNVDESNIQFDVDVDMSEFHNVVDVDEHGILNNHSKDEGIDMVDDELEVIATNDYQFAGFHEDDRKRLLKELSKSSICSHGEVHVKPFQIGQVFKTKLDVKNYMSSHAVATRRTLYLAKNDKIRIRVKCKGAVR</sequence>
<feature type="compositionally biased region" description="Acidic residues" evidence="1">
    <location>
        <begin position="161"/>
        <end position="172"/>
    </location>
</feature>
<proteinExistence type="predicted"/>
<feature type="compositionally biased region" description="Acidic residues" evidence="1">
    <location>
        <begin position="395"/>
        <end position="406"/>
    </location>
</feature>
<feature type="region of interest" description="Disordered" evidence="1">
    <location>
        <begin position="383"/>
        <end position="406"/>
    </location>
</feature>
<evidence type="ECO:0000313" key="2">
    <source>
        <dbReference type="EMBL" id="CAI9290920.1"/>
    </source>
</evidence>
<evidence type="ECO:0000256" key="1">
    <source>
        <dbReference type="SAM" id="MobiDB-lite"/>
    </source>
</evidence>
<accession>A0AA36EEQ7</accession>